<dbReference type="KEGG" id="ftj:FTUN_1716"/>
<dbReference type="EMBL" id="CP053452">
    <property type="protein sequence ID" value="QJW94197.1"/>
    <property type="molecule type" value="Genomic_DNA"/>
</dbReference>
<evidence type="ECO:0000256" key="1">
    <source>
        <dbReference type="SAM" id="MobiDB-lite"/>
    </source>
</evidence>
<dbReference type="RefSeq" id="WP_171470240.1">
    <property type="nucleotide sequence ID" value="NZ_CP053452.2"/>
</dbReference>
<evidence type="ECO:0000313" key="3">
    <source>
        <dbReference type="Proteomes" id="UP000503447"/>
    </source>
</evidence>
<evidence type="ECO:0000313" key="2">
    <source>
        <dbReference type="EMBL" id="QJW94197.1"/>
    </source>
</evidence>
<reference evidence="3" key="1">
    <citation type="submission" date="2020-05" db="EMBL/GenBank/DDBJ databases">
        <title>Frigoriglobus tundricola gen. nov., sp. nov., a psychrotolerant cellulolytic planctomycete of the family Gemmataceae with two divergent copies of 16S rRNA gene.</title>
        <authorList>
            <person name="Kulichevskaya I.S."/>
            <person name="Ivanova A.A."/>
            <person name="Naumoff D.G."/>
            <person name="Beletsky A.V."/>
            <person name="Rijpstra W.I.C."/>
            <person name="Sinninghe Damste J.S."/>
            <person name="Mardanov A.V."/>
            <person name="Ravin N.V."/>
            <person name="Dedysh S.N."/>
        </authorList>
    </citation>
    <scope>NUCLEOTIDE SEQUENCE [LARGE SCALE GENOMIC DNA]</scope>
    <source>
        <strain evidence="3">PL17</strain>
    </source>
</reference>
<accession>A0A6M5YJF8</accession>
<feature type="compositionally biased region" description="Polar residues" evidence="1">
    <location>
        <begin position="48"/>
        <end position="57"/>
    </location>
</feature>
<feature type="region of interest" description="Disordered" evidence="1">
    <location>
        <begin position="45"/>
        <end position="68"/>
    </location>
</feature>
<organism evidence="2 3">
    <name type="scientific">Frigoriglobus tundricola</name>
    <dbReference type="NCBI Taxonomy" id="2774151"/>
    <lineage>
        <taxon>Bacteria</taxon>
        <taxon>Pseudomonadati</taxon>
        <taxon>Planctomycetota</taxon>
        <taxon>Planctomycetia</taxon>
        <taxon>Gemmatales</taxon>
        <taxon>Gemmataceae</taxon>
        <taxon>Frigoriglobus</taxon>
    </lineage>
</organism>
<proteinExistence type="predicted"/>
<feature type="compositionally biased region" description="Basic and acidic residues" evidence="1">
    <location>
        <begin position="58"/>
        <end position="68"/>
    </location>
</feature>
<name>A0A6M5YJF8_9BACT</name>
<dbReference type="Proteomes" id="UP000503447">
    <property type="component" value="Chromosome"/>
</dbReference>
<dbReference type="AlphaFoldDB" id="A0A6M5YJF8"/>
<sequence length="68" mass="7395">MKDADRSAGDFPPLREQQALFGEWTQDYAEAKDRDGKAAFGAILNGVSAPSPQSGIDNQRDREDGIGR</sequence>
<keyword evidence="3" id="KW-1185">Reference proteome</keyword>
<gene>
    <name evidence="2" type="ORF">FTUN_1716</name>
</gene>
<protein>
    <submittedName>
        <fullName evidence="2">Uncharacterized protein</fullName>
    </submittedName>
</protein>